<reference evidence="2" key="1">
    <citation type="submission" date="2020-05" db="UniProtKB">
        <authorList>
            <consortium name="EnsemblMetazoa"/>
        </authorList>
    </citation>
    <scope>IDENTIFICATION</scope>
    <source>
        <strain evidence="2">TTRI</strain>
    </source>
</reference>
<dbReference type="STRING" id="7395.A0A1A9VMV8"/>
<sequence>MPITRSRRKIELIRGDIRENDTKTTNLKRRSAAPELGHQLKEITNKNEMNEAAKIKKLQPEDMSAETTKNEGKNKRETAEPMNIDADVSPPKTQKLTEEENNEKGAIKKKNKSLAQISGNKCLEVSPKIENKSKSPKIKSISLKAQNNISSKTEAPNPVTSANNLPEQLLSVISNLYLNVAQRLHLDFTPRCLDDLAHCHRHHYRSDSPEMPSRNQAQGLRTAFEQLRYVTSINLTTDMCLRGEFPGAAIFKKLLELILSINYTSKQQPNITSQQCYNKYIELFLMIVRTFPPCWHKMRSYYIDFLDRGLDTSKLSSNKETLPSKSSKVCDILLDLLEDLLKKCPQSDLSFPGSDSINIPTFMEANGGPNLSGDISFSSECWNQNQYEEHERQLQTNVALTLVQRLERIFVALRLILHTLEYDLAMWVLHHNKNTKDWICSENRPLIVVMCELTQFTRMTRMARRIFTVFSEAVAKGLCKSRLQVLERYISLLMVASNTMDMENTAIGVKYPVLGEKTKDLIKDFFEIFKEHNREDITKYMENIELLHIPFVRYEFIDSVLFTNSEPLTPQKIALDMAKKRWLQHKIFAELEKPSEDISREQYLHLLLNALRSYCDWHGLKTFWDIVTKSVKITPLTTTNDSIHRWPTRGSGVLLLKKMAKDVNQLEAKLIMTVRMCKPKVDLPLADICIDETIIRKYRQDLKFVVGLHNVILKQKQEYPEVDFSEWLHFLNDFIPERGAAS</sequence>
<dbReference type="EnsemblMetazoa" id="GAUT042094-RA">
    <property type="protein sequence ID" value="GAUT042094-PA"/>
    <property type="gene ID" value="GAUT042094"/>
</dbReference>
<accession>A0A1A9VMV8</accession>
<evidence type="ECO:0000256" key="1">
    <source>
        <dbReference type="SAM" id="MobiDB-lite"/>
    </source>
</evidence>
<protein>
    <submittedName>
        <fullName evidence="2">Uncharacterized protein</fullName>
    </submittedName>
</protein>
<proteinExistence type="predicted"/>
<name>A0A1A9VMV8_GLOAU</name>
<evidence type="ECO:0000313" key="2">
    <source>
        <dbReference type="EnsemblMetazoa" id="GAUT042094-PA"/>
    </source>
</evidence>
<organism evidence="2 3">
    <name type="scientific">Glossina austeni</name>
    <name type="common">Savannah tsetse fly</name>
    <dbReference type="NCBI Taxonomy" id="7395"/>
    <lineage>
        <taxon>Eukaryota</taxon>
        <taxon>Metazoa</taxon>
        <taxon>Ecdysozoa</taxon>
        <taxon>Arthropoda</taxon>
        <taxon>Hexapoda</taxon>
        <taxon>Insecta</taxon>
        <taxon>Pterygota</taxon>
        <taxon>Neoptera</taxon>
        <taxon>Endopterygota</taxon>
        <taxon>Diptera</taxon>
        <taxon>Brachycera</taxon>
        <taxon>Muscomorpha</taxon>
        <taxon>Hippoboscoidea</taxon>
        <taxon>Glossinidae</taxon>
        <taxon>Glossina</taxon>
    </lineage>
</organism>
<feature type="compositionally biased region" description="Basic and acidic residues" evidence="1">
    <location>
        <begin position="95"/>
        <end position="106"/>
    </location>
</feature>
<dbReference type="AlphaFoldDB" id="A0A1A9VMV8"/>
<evidence type="ECO:0000313" key="3">
    <source>
        <dbReference type="Proteomes" id="UP000078200"/>
    </source>
</evidence>
<keyword evidence="3" id="KW-1185">Reference proteome</keyword>
<dbReference type="Proteomes" id="UP000078200">
    <property type="component" value="Unassembled WGS sequence"/>
</dbReference>
<feature type="region of interest" description="Disordered" evidence="1">
    <location>
        <begin position="55"/>
        <end position="112"/>
    </location>
</feature>
<feature type="compositionally biased region" description="Basic and acidic residues" evidence="1">
    <location>
        <begin position="68"/>
        <end position="79"/>
    </location>
</feature>
<dbReference type="VEuPathDB" id="VectorBase:GAUT042094"/>